<keyword evidence="1" id="KW-0472">Membrane</keyword>
<feature type="transmembrane region" description="Helical" evidence="1">
    <location>
        <begin position="82"/>
        <end position="101"/>
    </location>
</feature>
<evidence type="ECO:0000313" key="2">
    <source>
        <dbReference type="EMBL" id="CEM32497.1"/>
    </source>
</evidence>
<dbReference type="VEuPathDB" id="CryptoDB:Cvel_5040"/>
<proteinExistence type="predicted"/>
<keyword evidence="1" id="KW-1133">Transmembrane helix</keyword>
<dbReference type="EMBL" id="CDMZ01001435">
    <property type="protein sequence ID" value="CEM32497.1"/>
    <property type="molecule type" value="Genomic_DNA"/>
</dbReference>
<feature type="transmembrane region" description="Helical" evidence="1">
    <location>
        <begin position="113"/>
        <end position="131"/>
    </location>
</feature>
<organism evidence="2">
    <name type="scientific">Chromera velia CCMP2878</name>
    <dbReference type="NCBI Taxonomy" id="1169474"/>
    <lineage>
        <taxon>Eukaryota</taxon>
        <taxon>Sar</taxon>
        <taxon>Alveolata</taxon>
        <taxon>Colpodellida</taxon>
        <taxon>Chromeraceae</taxon>
        <taxon>Chromera</taxon>
    </lineage>
</organism>
<dbReference type="AlphaFoldDB" id="A0A0G4GQ32"/>
<sequence>MLRNTWKVRARLLPEEDGIKYRGKEPSLSDLRVYRNVYKRAAWLSRYNVINIPIMLSLIWGTYITLPIWWMRSNENVDLFPLSAAFVSLSGLYCVFSTLHTTVTMMAFSNLRLLSWGLCVLVQVCLLWMLLSGPYQQVDWP</sequence>
<name>A0A0G4GQ32_9ALVE</name>
<feature type="transmembrane region" description="Helical" evidence="1">
    <location>
        <begin position="49"/>
        <end position="70"/>
    </location>
</feature>
<keyword evidence="1" id="KW-0812">Transmembrane</keyword>
<evidence type="ECO:0000256" key="1">
    <source>
        <dbReference type="SAM" id="Phobius"/>
    </source>
</evidence>
<accession>A0A0G4GQ32</accession>
<reference evidence="2" key="1">
    <citation type="submission" date="2014-11" db="EMBL/GenBank/DDBJ databases">
        <authorList>
            <person name="Otto D Thomas"/>
            <person name="Naeem Raeece"/>
        </authorList>
    </citation>
    <scope>NUCLEOTIDE SEQUENCE</scope>
</reference>
<protein>
    <submittedName>
        <fullName evidence="2">Uncharacterized protein</fullName>
    </submittedName>
</protein>
<gene>
    <name evidence="2" type="ORF">Cvel_5040</name>
</gene>